<dbReference type="Gene3D" id="1.10.10.10">
    <property type="entry name" value="Winged helix-like DNA-binding domain superfamily/Winged helix DNA-binding domain"/>
    <property type="match status" value="1"/>
</dbReference>
<dbReference type="Proteomes" id="UP000808914">
    <property type="component" value="Unassembled WGS sequence"/>
</dbReference>
<dbReference type="InterPro" id="IPR000835">
    <property type="entry name" value="HTH_MarR-typ"/>
</dbReference>
<evidence type="ECO:0000256" key="1">
    <source>
        <dbReference type="ARBA" id="ARBA00023015"/>
    </source>
</evidence>
<dbReference type="InterPro" id="IPR036390">
    <property type="entry name" value="WH_DNA-bd_sf"/>
</dbReference>
<reference evidence="5 6" key="1">
    <citation type="submission" date="2021-01" db="EMBL/GenBank/DDBJ databases">
        <title>Genomic Encyclopedia of Type Strains, Phase IV (KMG-IV): sequencing the most valuable type-strain genomes for metagenomic binning, comparative biology and taxonomic classification.</title>
        <authorList>
            <person name="Goeker M."/>
        </authorList>
    </citation>
    <scope>NUCLEOTIDE SEQUENCE [LARGE SCALE GENOMIC DNA]</scope>
    <source>
        <strain evidence="5 6">DSM 28236</strain>
    </source>
</reference>
<evidence type="ECO:0000259" key="4">
    <source>
        <dbReference type="PROSITE" id="PS50995"/>
    </source>
</evidence>
<dbReference type="SMART" id="SM00347">
    <property type="entry name" value="HTH_MARR"/>
    <property type="match status" value="1"/>
</dbReference>
<dbReference type="InterPro" id="IPR036388">
    <property type="entry name" value="WH-like_DNA-bd_sf"/>
</dbReference>
<accession>A0ABS2PWX3</accession>
<dbReference type="Pfam" id="PF01047">
    <property type="entry name" value="MarR"/>
    <property type="match status" value="1"/>
</dbReference>
<dbReference type="PRINTS" id="PR00598">
    <property type="entry name" value="HTHMARR"/>
</dbReference>
<evidence type="ECO:0000313" key="5">
    <source>
        <dbReference type="EMBL" id="MBM7644200.1"/>
    </source>
</evidence>
<dbReference type="PANTHER" id="PTHR42756">
    <property type="entry name" value="TRANSCRIPTIONAL REGULATOR, MARR"/>
    <property type="match status" value="1"/>
</dbReference>
<feature type="domain" description="HTH marR-type" evidence="4">
    <location>
        <begin position="1"/>
        <end position="139"/>
    </location>
</feature>
<proteinExistence type="predicted"/>
<evidence type="ECO:0000256" key="3">
    <source>
        <dbReference type="ARBA" id="ARBA00023163"/>
    </source>
</evidence>
<keyword evidence="2 5" id="KW-0238">DNA-binding</keyword>
<dbReference type="PROSITE" id="PS50995">
    <property type="entry name" value="HTH_MARR_2"/>
    <property type="match status" value="1"/>
</dbReference>
<name>A0ABS2PWX3_9BACL</name>
<keyword evidence="1" id="KW-0805">Transcription regulation</keyword>
<comment type="caution">
    <text evidence="5">The sequence shown here is derived from an EMBL/GenBank/DDBJ whole genome shotgun (WGS) entry which is preliminary data.</text>
</comment>
<dbReference type="PANTHER" id="PTHR42756:SF1">
    <property type="entry name" value="TRANSCRIPTIONAL REPRESSOR OF EMRAB OPERON"/>
    <property type="match status" value="1"/>
</dbReference>
<gene>
    <name evidence="5" type="ORF">JOD45_000391</name>
</gene>
<sequence>MSERIEMIHQFEENFRFLLKKFQKDLGELFGKEITFHEFLFLKHLSDGEPQMVSALSKKMKVTASYATTVVDKLLNKGYINRERSSKDRRIVELTITEKGTALIKKMDDKQTEYMSQQLEVISDSELETLNLLLNKIKG</sequence>
<keyword evidence="3" id="KW-0804">Transcription</keyword>
<dbReference type="RefSeq" id="WP_205002147.1">
    <property type="nucleotide sequence ID" value="NZ_JAFBER010000001.1"/>
</dbReference>
<evidence type="ECO:0000313" key="6">
    <source>
        <dbReference type="Proteomes" id="UP000808914"/>
    </source>
</evidence>
<evidence type="ECO:0000256" key="2">
    <source>
        <dbReference type="ARBA" id="ARBA00023125"/>
    </source>
</evidence>
<protein>
    <submittedName>
        <fullName evidence="5">DNA-binding MarR family transcriptional regulator</fullName>
    </submittedName>
</protein>
<dbReference type="GO" id="GO:0003677">
    <property type="term" value="F:DNA binding"/>
    <property type="evidence" value="ECO:0007669"/>
    <property type="project" value="UniProtKB-KW"/>
</dbReference>
<organism evidence="5 6">
    <name type="scientific">Scopulibacillus daqui</name>
    <dbReference type="NCBI Taxonomy" id="1469162"/>
    <lineage>
        <taxon>Bacteria</taxon>
        <taxon>Bacillati</taxon>
        <taxon>Bacillota</taxon>
        <taxon>Bacilli</taxon>
        <taxon>Bacillales</taxon>
        <taxon>Sporolactobacillaceae</taxon>
        <taxon>Scopulibacillus</taxon>
    </lineage>
</organism>
<keyword evidence="6" id="KW-1185">Reference proteome</keyword>
<dbReference type="EMBL" id="JAFBER010000001">
    <property type="protein sequence ID" value="MBM7644200.1"/>
    <property type="molecule type" value="Genomic_DNA"/>
</dbReference>
<dbReference type="SUPFAM" id="SSF46785">
    <property type="entry name" value="Winged helix' DNA-binding domain"/>
    <property type="match status" value="1"/>
</dbReference>